<dbReference type="PANTHER" id="PTHR47171">
    <property type="entry name" value="FARA-RELATED"/>
    <property type="match status" value="1"/>
</dbReference>
<keyword evidence="1" id="KW-0862">Zinc</keyword>
<feature type="region of interest" description="Disordered" evidence="6">
    <location>
        <begin position="597"/>
        <end position="674"/>
    </location>
</feature>
<keyword evidence="5" id="KW-0539">Nucleus</keyword>
<dbReference type="PANTHER" id="PTHR47171:SF3">
    <property type="entry name" value="FARA-RELATED"/>
    <property type="match status" value="1"/>
</dbReference>
<feature type="region of interest" description="Disordered" evidence="6">
    <location>
        <begin position="701"/>
        <end position="745"/>
    </location>
</feature>
<sequence>MPCTVSISTVIDTCIGIETDLKSRIVPRLAVNVVSQRKKSEVKEEEDAGKENENKASSQTERRMSSHPGLPEKPNNEYSSSDSWFHLFDSKVQGPGRVAYLGSSSNFNLLVQNENEPYHYSLPTGNSGKSRLGEMDKEEVDILKIRGAFLLPSRELCDDIVESYFEKVHPIIPVINRTLFMRQYNDPTNPPSLLLLQAVLLCGSRVCQNPGLKDASGSSELASLTFYKRAKALYDANYELDRISLVQSTLLMGWWWENPEEITKNVYYWTGVSICIAQGFGLHRSVEHSNMSVADRKMWKRIWWSLFVRDRQVAVALGRPLMINLDDSDVPMLTEEDLNEDEPGKPSMYPMNRVHALYFIHSVKLCEIIGYVLKQQFSIGAEKSRRQNKRPSISYCDMAMASWMKNLPEELKYSVGDIRNHDFLKALLHSTYYTTLCLVHRSNVTSRDQGEKTASSKDYPSWGIAFQAAHMICMIAENLLKFDELKDCPAFIVYTLFSAMIILLYQTESRSKTAAERARKAIQQCVTYIDEVGKTWIVARKISRLFRQIKDNPKIKEKIVSAAKEFSASTSSAAAGMSDRELKRRFGDYYDYESDNPAKRAKAAAPNNNLNSTVDPNSTSKSSAPPPPPPAFPPFPAPDSPQPQRSPNEPAAQKQHTAAQNLGGPSPEFYFVTNSSPGTQKGFCENFQPSQLFPEVQDGLYLGGLSSNSTTPNSNKDGPTGGPSSNSGTAHGMADNSPSAAAASLGLSLSPTATANDAGPSSVPNSLSFGEWYQFLMDNTDGKFPLGNDDAISAAVAPPTNHSEDKNKQETSENKSG</sequence>
<evidence type="ECO:0000256" key="3">
    <source>
        <dbReference type="ARBA" id="ARBA00023125"/>
    </source>
</evidence>
<dbReference type="CDD" id="cd12148">
    <property type="entry name" value="fungal_TF_MHR"/>
    <property type="match status" value="1"/>
</dbReference>
<dbReference type="EMBL" id="SWFS01000277">
    <property type="protein sequence ID" value="KAA8911601.1"/>
    <property type="molecule type" value="Genomic_DNA"/>
</dbReference>
<gene>
    <name evidence="8" type="ORF">TRICI_003759</name>
</gene>
<feature type="compositionally biased region" description="Basic and acidic residues" evidence="6">
    <location>
        <begin position="49"/>
        <end position="64"/>
    </location>
</feature>
<feature type="compositionally biased region" description="Polar residues" evidence="6">
    <location>
        <begin position="705"/>
        <end position="717"/>
    </location>
</feature>
<keyword evidence="3" id="KW-0238">DNA-binding</keyword>
<accession>A0A642V2W4</accession>
<feature type="compositionally biased region" description="Pro residues" evidence="6">
    <location>
        <begin position="624"/>
        <end position="641"/>
    </location>
</feature>
<feature type="compositionally biased region" description="Polar residues" evidence="6">
    <location>
        <begin position="612"/>
        <end position="621"/>
    </location>
</feature>
<dbReference type="Proteomes" id="UP000761534">
    <property type="component" value="Unassembled WGS sequence"/>
</dbReference>
<organism evidence="8 9">
    <name type="scientific">Trichomonascus ciferrii</name>
    <dbReference type="NCBI Taxonomy" id="44093"/>
    <lineage>
        <taxon>Eukaryota</taxon>
        <taxon>Fungi</taxon>
        <taxon>Dikarya</taxon>
        <taxon>Ascomycota</taxon>
        <taxon>Saccharomycotina</taxon>
        <taxon>Dipodascomycetes</taxon>
        <taxon>Dipodascales</taxon>
        <taxon>Trichomonascaceae</taxon>
        <taxon>Trichomonascus</taxon>
        <taxon>Trichomonascus ciferrii complex</taxon>
    </lineage>
</organism>
<proteinExistence type="predicted"/>
<evidence type="ECO:0000256" key="1">
    <source>
        <dbReference type="ARBA" id="ARBA00022833"/>
    </source>
</evidence>
<dbReference type="GO" id="GO:0008270">
    <property type="term" value="F:zinc ion binding"/>
    <property type="evidence" value="ECO:0007669"/>
    <property type="project" value="InterPro"/>
</dbReference>
<evidence type="ECO:0000256" key="5">
    <source>
        <dbReference type="ARBA" id="ARBA00023242"/>
    </source>
</evidence>
<dbReference type="Pfam" id="PF04082">
    <property type="entry name" value="Fungal_trans"/>
    <property type="match status" value="1"/>
</dbReference>
<comment type="caution">
    <text evidence="8">The sequence shown here is derived from an EMBL/GenBank/DDBJ whole genome shotgun (WGS) entry which is preliminary data.</text>
</comment>
<keyword evidence="2" id="KW-0805">Transcription regulation</keyword>
<feature type="region of interest" description="Disordered" evidence="6">
    <location>
        <begin position="35"/>
        <end position="77"/>
    </location>
</feature>
<dbReference type="OrthoDB" id="5121955at2759"/>
<dbReference type="GO" id="GO:0003677">
    <property type="term" value="F:DNA binding"/>
    <property type="evidence" value="ECO:0007669"/>
    <property type="project" value="UniProtKB-KW"/>
</dbReference>
<dbReference type="AlphaFoldDB" id="A0A642V2W4"/>
<protein>
    <recommendedName>
        <fullName evidence="7">Xylanolytic transcriptional activator regulatory domain-containing protein</fullName>
    </recommendedName>
</protein>
<dbReference type="InterPro" id="IPR052073">
    <property type="entry name" value="Amide_Lactam_Regulators"/>
</dbReference>
<name>A0A642V2W4_9ASCO</name>
<feature type="domain" description="Xylanolytic transcriptional activator regulatory" evidence="7">
    <location>
        <begin position="266"/>
        <end position="339"/>
    </location>
</feature>
<dbReference type="GO" id="GO:0006351">
    <property type="term" value="P:DNA-templated transcription"/>
    <property type="evidence" value="ECO:0007669"/>
    <property type="project" value="InterPro"/>
</dbReference>
<dbReference type="VEuPathDB" id="FungiDB:TRICI_003759"/>
<keyword evidence="9" id="KW-1185">Reference proteome</keyword>
<keyword evidence="4" id="KW-0804">Transcription</keyword>
<evidence type="ECO:0000259" key="7">
    <source>
        <dbReference type="SMART" id="SM00906"/>
    </source>
</evidence>
<feature type="compositionally biased region" description="Basic and acidic residues" evidence="6">
    <location>
        <begin position="802"/>
        <end position="817"/>
    </location>
</feature>
<dbReference type="SMART" id="SM00906">
    <property type="entry name" value="Fungal_trans"/>
    <property type="match status" value="1"/>
</dbReference>
<feature type="region of interest" description="Disordered" evidence="6">
    <location>
        <begin position="779"/>
        <end position="817"/>
    </location>
</feature>
<evidence type="ECO:0000313" key="9">
    <source>
        <dbReference type="Proteomes" id="UP000761534"/>
    </source>
</evidence>
<evidence type="ECO:0000256" key="4">
    <source>
        <dbReference type="ARBA" id="ARBA00023163"/>
    </source>
</evidence>
<dbReference type="InterPro" id="IPR007219">
    <property type="entry name" value="XnlR_reg_dom"/>
</dbReference>
<evidence type="ECO:0000256" key="6">
    <source>
        <dbReference type="SAM" id="MobiDB-lite"/>
    </source>
</evidence>
<reference evidence="8" key="1">
    <citation type="journal article" date="2019" name="G3 (Bethesda)">
        <title>Genome Assemblies of Two Rare Opportunistic Yeast Pathogens: Diutina rugosa (syn. Candida rugosa) and Trichomonascus ciferrii (syn. Candida ciferrii).</title>
        <authorList>
            <person name="Mixao V."/>
            <person name="Saus E."/>
            <person name="Hansen A.P."/>
            <person name="Lass-Florl C."/>
            <person name="Gabaldon T."/>
        </authorList>
    </citation>
    <scope>NUCLEOTIDE SEQUENCE</scope>
    <source>
        <strain evidence="8">CBS 4856</strain>
    </source>
</reference>
<evidence type="ECO:0000313" key="8">
    <source>
        <dbReference type="EMBL" id="KAA8911601.1"/>
    </source>
</evidence>
<evidence type="ECO:0000256" key="2">
    <source>
        <dbReference type="ARBA" id="ARBA00023015"/>
    </source>
</evidence>